<dbReference type="Proteomes" id="UP000326799">
    <property type="component" value="Unassembled WGS sequence"/>
</dbReference>
<keyword evidence="1" id="KW-1133">Transmembrane helix</keyword>
<gene>
    <name evidence="2" type="ORF">BDV33DRAFT_167337</name>
</gene>
<proteinExistence type="predicted"/>
<accession>A0A5N6F385</accession>
<keyword evidence="1" id="KW-0472">Membrane</keyword>
<dbReference type="EMBL" id="ML733406">
    <property type="protein sequence ID" value="KAB8223300.1"/>
    <property type="molecule type" value="Genomic_DNA"/>
</dbReference>
<evidence type="ECO:0000313" key="2">
    <source>
        <dbReference type="EMBL" id="KAB8223300.1"/>
    </source>
</evidence>
<keyword evidence="1" id="KW-0812">Transmembrane</keyword>
<reference evidence="2 3" key="1">
    <citation type="submission" date="2019-04" db="EMBL/GenBank/DDBJ databases">
        <title>Fungal friends and foes A comparative genomics study of 23 Aspergillus species from section Flavi.</title>
        <authorList>
            <consortium name="DOE Joint Genome Institute"/>
            <person name="Kjaerbolling I."/>
            <person name="Vesth T.C."/>
            <person name="Frisvad J.C."/>
            <person name="Nybo J.L."/>
            <person name="Theobald S."/>
            <person name="Kildgaard S."/>
            <person name="Petersen T.I."/>
            <person name="Kuo A."/>
            <person name="Sato A."/>
            <person name="Lyhne E.K."/>
            <person name="Kogle M.E."/>
            <person name="Wiebenga A."/>
            <person name="Kun R.S."/>
            <person name="Lubbers R.J."/>
            <person name="Makela M.R."/>
            <person name="Barry K."/>
            <person name="Chovatia M."/>
            <person name="Clum A."/>
            <person name="Daum C."/>
            <person name="Haridas S."/>
            <person name="He G."/>
            <person name="LaButti K."/>
            <person name="Lipzen A."/>
            <person name="Mondo S."/>
            <person name="Pangilinan J."/>
            <person name="Riley R."/>
            <person name="Salamov A."/>
            <person name="Simmons B.A."/>
            <person name="Magnuson J.K."/>
            <person name="Henrissat B."/>
            <person name="Mortensen U.H."/>
            <person name="Larsen T.O."/>
            <person name="De vries R.P."/>
            <person name="Grigoriev I.V."/>
            <person name="Machida M."/>
            <person name="Baker S.E."/>
            <person name="Andersen M.R."/>
        </authorList>
    </citation>
    <scope>NUCLEOTIDE SEQUENCE [LARGE SCALE GENOMIC DNA]</scope>
    <source>
        <strain evidence="2 3">CBS 126849</strain>
    </source>
</reference>
<keyword evidence="3" id="KW-1185">Reference proteome</keyword>
<name>A0A5N6F385_9EURO</name>
<evidence type="ECO:0000256" key="1">
    <source>
        <dbReference type="SAM" id="Phobius"/>
    </source>
</evidence>
<sequence>MHTTTVVVVSLLSAGRPELMRSFFLPFDLNEQNPLACKHPRRDEPSLVALLLHDTTLLDTPVSHSPLATFLFIFFFSLYFSFDFAWSLLGQTH</sequence>
<feature type="transmembrane region" description="Helical" evidence="1">
    <location>
        <begin position="67"/>
        <end position="89"/>
    </location>
</feature>
<protein>
    <submittedName>
        <fullName evidence="2">Uncharacterized protein</fullName>
    </submittedName>
</protein>
<dbReference type="AlphaFoldDB" id="A0A5N6F385"/>
<organism evidence="2 3">
    <name type="scientific">Aspergillus novoparasiticus</name>
    <dbReference type="NCBI Taxonomy" id="986946"/>
    <lineage>
        <taxon>Eukaryota</taxon>
        <taxon>Fungi</taxon>
        <taxon>Dikarya</taxon>
        <taxon>Ascomycota</taxon>
        <taxon>Pezizomycotina</taxon>
        <taxon>Eurotiomycetes</taxon>
        <taxon>Eurotiomycetidae</taxon>
        <taxon>Eurotiales</taxon>
        <taxon>Aspergillaceae</taxon>
        <taxon>Aspergillus</taxon>
        <taxon>Aspergillus subgen. Circumdati</taxon>
    </lineage>
</organism>
<evidence type="ECO:0000313" key="3">
    <source>
        <dbReference type="Proteomes" id="UP000326799"/>
    </source>
</evidence>